<evidence type="ECO:0000313" key="2">
    <source>
        <dbReference type="RefSeq" id="XP_023568858.1"/>
    </source>
</evidence>
<gene>
    <name evidence="2" type="primary">Cby3</name>
</gene>
<dbReference type="InParanoid" id="A0A6P6EA03"/>
<sequence length="151" mass="16324">MPQGLWGGTPCAPGSPWSLRSPGPRTLEACACLALGPAGRLWAQLRRLCADHVSRRFSPRRPPLRRFSSMSTFYLLDLRTRQAELGLDYGAPRMRLGDAALVFRGGRWAAEGPQLAGGVCPVVEHLLGEHGTLGSSSSARNGKMELLDAEE</sequence>
<dbReference type="AlphaFoldDB" id="A0A6P6EA03"/>
<organism evidence="1 2">
    <name type="scientific">Octodon degus</name>
    <name type="common">Degu</name>
    <name type="synonym">Sciurus degus</name>
    <dbReference type="NCBI Taxonomy" id="10160"/>
    <lineage>
        <taxon>Eukaryota</taxon>
        <taxon>Metazoa</taxon>
        <taxon>Chordata</taxon>
        <taxon>Craniata</taxon>
        <taxon>Vertebrata</taxon>
        <taxon>Euteleostomi</taxon>
        <taxon>Mammalia</taxon>
        <taxon>Eutheria</taxon>
        <taxon>Euarchontoglires</taxon>
        <taxon>Glires</taxon>
        <taxon>Rodentia</taxon>
        <taxon>Hystricomorpha</taxon>
        <taxon>Octodontidae</taxon>
        <taxon>Octodon</taxon>
    </lineage>
</organism>
<protein>
    <submittedName>
        <fullName evidence="2">Protein chibby homolog 3</fullName>
    </submittedName>
</protein>
<dbReference type="PANTHER" id="PTHR21533">
    <property type="entry name" value="LEUCINE-RICH PROTEIN"/>
    <property type="match status" value="1"/>
</dbReference>
<dbReference type="OrthoDB" id="2145765at2759"/>
<reference evidence="2" key="1">
    <citation type="submission" date="2025-08" db="UniProtKB">
        <authorList>
            <consortium name="RefSeq"/>
        </authorList>
    </citation>
    <scope>IDENTIFICATION</scope>
</reference>
<evidence type="ECO:0000313" key="1">
    <source>
        <dbReference type="Proteomes" id="UP000515203"/>
    </source>
</evidence>
<dbReference type="Pfam" id="PF14645">
    <property type="entry name" value="Chibby"/>
    <property type="match status" value="1"/>
</dbReference>
<dbReference type="GeneID" id="111816261"/>
<dbReference type="CTD" id="646019"/>
<dbReference type="PANTHER" id="PTHR21533:SF17">
    <property type="entry name" value="PROTEIN CHIBBY HOMOLOG 3"/>
    <property type="match status" value="1"/>
</dbReference>
<name>A0A6P6EA03_OCTDE</name>
<dbReference type="RefSeq" id="XP_023568858.1">
    <property type="nucleotide sequence ID" value="XM_023713090.1"/>
</dbReference>
<keyword evidence="1" id="KW-1185">Reference proteome</keyword>
<dbReference type="InterPro" id="IPR028118">
    <property type="entry name" value="Chibby_fam"/>
</dbReference>
<dbReference type="Proteomes" id="UP000515203">
    <property type="component" value="Unplaced"/>
</dbReference>
<proteinExistence type="predicted"/>
<accession>A0A6P6EA03</accession>